<dbReference type="AlphaFoldDB" id="A0A2N9L4X9"/>
<accession>A0A2N9L4X9</accession>
<name>A0A2N9L4X9_9BACT</name>
<reference evidence="2" key="1">
    <citation type="submission" date="2018-02" db="EMBL/GenBank/DDBJ databases">
        <authorList>
            <person name="Hausmann B."/>
        </authorList>
    </citation>
    <scope>NUCLEOTIDE SEQUENCE [LARGE SCALE GENOMIC DNA]</scope>
    <source>
        <strain evidence="2">Peat soil MAG SbA5</strain>
    </source>
</reference>
<organism evidence="1 2">
    <name type="scientific">Candidatus Sulfuritelmatomonas gaucii</name>
    <dbReference type="NCBI Taxonomy" id="2043161"/>
    <lineage>
        <taxon>Bacteria</taxon>
        <taxon>Pseudomonadati</taxon>
        <taxon>Acidobacteriota</taxon>
        <taxon>Terriglobia</taxon>
        <taxon>Terriglobales</taxon>
        <taxon>Acidobacteriaceae</taxon>
        <taxon>Candidatus Sulfuritelmatomonas</taxon>
    </lineage>
</organism>
<gene>
    <name evidence="1" type="ORF">SBA5_150086</name>
</gene>
<sequence length="58" mass="6412">MTPRMNFRLVTFLDVSPVLACSEVSGIEDSPGFFTPAELRCTVPLVQGRFIISMMCSL</sequence>
<protein>
    <submittedName>
        <fullName evidence="1">Uncharacterized protein</fullName>
    </submittedName>
</protein>
<evidence type="ECO:0000313" key="2">
    <source>
        <dbReference type="Proteomes" id="UP000239735"/>
    </source>
</evidence>
<evidence type="ECO:0000313" key="1">
    <source>
        <dbReference type="EMBL" id="SPE18352.1"/>
    </source>
</evidence>
<proteinExistence type="predicted"/>
<dbReference type="Proteomes" id="UP000239735">
    <property type="component" value="Unassembled WGS sequence"/>
</dbReference>
<dbReference type="EMBL" id="OKRB01000057">
    <property type="protein sequence ID" value="SPE18352.1"/>
    <property type="molecule type" value="Genomic_DNA"/>
</dbReference>